<name>E3N5L1_CAERE</name>
<organism evidence="3">
    <name type="scientific">Caenorhabditis remanei</name>
    <name type="common">Caenorhabditis vulgaris</name>
    <dbReference type="NCBI Taxonomy" id="31234"/>
    <lineage>
        <taxon>Eukaryota</taxon>
        <taxon>Metazoa</taxon>
        <taxon>Ecdysozoa</taxon>
        <taxon>Nematoda</taxon>
        <taxon>Chromadorea</taxon>
        <taxon>Rhabditida</taxon>
        <taxon>Rhabditina</taxon>
        <taxon>Rhabditomorpha</taxon>
        <taxon>Rhabditoidea</taxon>
        <taxon>Rhabditidae</taxon>
        <taxon>Peloderinae</taxon>
        <taxon>Caenorhabditis</taxon>
    </lineage>
</organism>
<evidence type="ECO:0000313" key="3">
    <source>
        <dbReference type="Proteomes" id="UP000008281"/>
    </source>
</evidence>
<protein>
    <submittedName>
        <fullName evidence="2">Uncharacterized protein</fullName>
    </submittedName>
</protein>
<evidence type="ECO:0000256" key="1">
    <source>
        <dbReference type="SAM" id="MobiDB-lite"/>
    </source>
</evidence>
<evidence type="ECO:0000313" key="2">
    <source>
        <dbReference type="EMBL" id="EFO87180.1"/>
    </source>
</evidence>
<proteinExistence type="predicted"/>
<sequence length="230" mass="26378">MPKNTVNRRQIFTAENFGDSDSDSDYDVDELEEKEEQKLADTKINQIDVKKCSEWSLNAFTRFYTPNYPIPESEMEDLSGISKILKSYQYVDAVSFSAASRIFWNHRQMTSPRQRDDSEGKLGTVPAFTPPNDGIRGFYRVVVESESRYLLTACHQNIHAATRGDLRFLEINDTTECIGTRNSVIGTLFLGDIVCVTKLARTQHFDDHFMPPKTADVVLDKEMVRFDRKN</sequence>
<dbReference type="eggNOG" id="KOG1801">
    <property type="taxonomic scope" value="Eukaryota"/>
</dbReference>
<dbReference type="Proteomes" id="UP000008281">
    <property type="component" value="Unassembled WGS sequence"/>
</dbReference>
<dbReference type="STRING" id="31234.E3N5L1"/>
<keyword evidence="3" id="KW-1185">Reference proteome</keyword>
<reference evidence="2" key="1">
    <citation type="submission" date="2007-07" db="EMBL/GenBank/DDBJ databases">
        <title>PCAP assembly of the Caenorhabditis remanei genome.</title>
        <authorList>
            <consortium name="The Caenorhabditis remanei Sequencing Consortium"/>
            <person name="Wilson R.K."/>
        </authorList>
    </citation>
    <scope>NUCLEOTIDE SEQUENCE [LARGE SCALE GENOMIC DNA]</scope>
    <source>
        <strain evidence="2">PB4641</strain>
    </source>
</reference>
<feature type="compositionally biased region" description="Polar residues" evidence="1">
    <location>
        <begin position="1"/>
        <end position="10"/>
    </location>
</feature>
<dbReference type="HOGENOM" id="CLU_1205729_0_0_1"/>
<feature type="region of interest" description="Disordered" evidence="1">
    <location>
        <begin position="1"/>
        <end position="26"/>
    </location>
</feature>
<accession>E3N5L1</accession>
<dbReference type="AlphaFoldDB" id="E3N5L1"/>
<gene>
    <name evidence="2" type="ORF">CRE_27808</name>
</gene>
<dbReference type="EMBL" id="DS268532">
    <property type="protein sequence ID" value="EFO87180.1"/>
    <property type="molecule type" value="Genomic_DNA"/>
</dbReference>